<keyword evidence="2" id="KW-1185">Reference proteome</keyword>
<proteinExistence type="predicted"/>
<dbReference type="Proteomes" id="UP000606786">
    <property type="component" value="Unassembled WGS sequence"/>
</dbReference>
<name>A0A811U5Y7_CERCA</name>
<accession>A0A811U5Y7</accession>
<sequence length="99" mass="11757">MPLFLLENHMSKKTPFTIKSRANNNINNEHIYLERTKKKKYLHIHYPKDIIKFSKACCCPLTSTMLRGISRVEWSKERRQLKCVVKWPRAMCSALHNIV</sequence>
<evidence type="ECO:0000313" key="1">
    <source>
        <dbReference type="EMBL" id="CAD6993596.1"/>
    </source>
</evidence>
<reference evidence="1" key="1">
    <citation type="submission" date="2020-11" db="EMBL/GenBank/DDBJ databases">
        <authorList>
            <person name="Whitehead M."/>
        </authorList>
    </citation>
    <scope>NUCLEOTIDE SEQUENCE</scope>
    <source>
        <strain evidence="1">EGII</strain>
    </source>
</reference>
<gene>
    <name evidence="1" type="ORF">CCAP1982_LOCUS2406</name>
</gene>
<evidence type="ECO:0000313" key="2">
    <source>
        <dbReference type="Proteomes" id="UP000606786"/>
    </source>
</evidence>
<organism evidence="1 2">
    <name type="scientific">Ceratitis capitata</name>
    <name type="common">Mediterranean fruit fly</name>
    <name type="synonym">Tephritis capitata</name>
    <dbReference type="NCBI Taxonomy" id="7213"/>
    <lineage>
        <taxon>Eukaryota</taxon>
        <taxon>Metazoa</taxon>
        <taxon>Ecdysozoa</taxon>
        <taxon>Arthropoda</taxon>
        <taxon>Hexapoda</taxon>
        <taxon>Insecta</taxon>
        <taxon>Pterygota</taxon>
        <taxon>Neoptera</taxon>
        <taxon>Endopterygota</taxon>
        <taxon>Diptera</taxon>
        <taxon>Brachycera</taxon>
        <taxon>Muscomorpha</taxon>
        <taxon>Tephritoidea</taxon>
        <taxon>Tephritidae</taxon>
        <taxon>Ceratitis</taxon>
        <taxon>Ceratitis</taxon>
    </lineage>
</organism>
<protein>
    <submittedName>
        <fullName evidence="1">(Mediterranean fruit fly) hypothetical protein</fullName>
    </submittedName>
</protein>
<comment type="caution">
    <text evidence="1">The sequence shown here is derived from an EMBL/GenBank/DDBJ whole genome shotgun (WGS) entry which is preliminary data.</text>
</comment>
<dbReference type="AlphaFoldDB" id="A0A811U5Y7"/>
<dbReference type="EMBL" id="CAJHJT010000001">
    <property type="protein sequence ID" value="CAD6993596.1"/>
    <property type="molecule type" value="Genomic_DNA"/>
</dbReference>